<dbReference type="Gene3D" id="3.20.20.80">
    <property type="entry name" value="Glycosidases"/>
    <property type="match status" value="1"/>
</dbReference>
<dbReference type="Pfam" id="PF00704">
    <property type="entry name" value="Glyco_hydro_18"/>
    <property type="match status" value="1"/>
</dbReference>
<dbReference type="OrthoDB" id="76388at2759"/>
<dbReference type="AlphaFoldDB" id="A0A1F5LF38"/>
<evidence type="ECO:0000313" key="4">
    <source>
        <dbReference type="EMBL" id="OGE51551.1"/>
    </source>
</evidence>
<dbReference type="PROSITE" id="PS51910">
    <property type="entry name" value="GH18_2"/>
    <property type="match status" value="1"/>
</dbReference>
<dbReference type="GO" id="GO:0005975">
    <property type="term" value="P:carbohydrate metabolic process"/>
    <property type="evidence" value="ECO:0007669"/>
    <property type="project" value="InterPro"/>
</dbReference>
<dbReference type="STRING" id="1835702.A0A1F5LF38"/>
<dbReference type="GO" id="GO:0005576">
    <property type="term" value="C:extracellular region"/>
    <property type="evidence" value="ECO:0007669"/>
    <property type="project" value="TreeGrafter"/>
</dbReference>
<evidence type="ECO:0000256" key="1">
    <source>
        <dbReference type="ARBA" id="ARBA00008682"/>
    </source>
</evidence>
<dbReference type="GO" id="GO:0006032">
    <property type="term" value="P:chitin catabolic process"/>
    <property type="evidence" value="ECO:0007669"/>
    <property type="project" value="TreeGrafter"/>
</dbReference>
<dbReference type="InterPro" id="IPR029070">
    <property type="entry name" value="Chitinase_insertion_sf"/>
</dbReference>
<name>A0A1F5LF38_PENAI</name>
<dbReference type="SUPFAM" id="SSF51445">
    <property type="entry name" value="(Trans)glycosidases"/>
    <property type="match status" value="1"/>
</dbReference>
<dbReference type="GO" id="GO:0008843">
    <property type="term" value="F:endochitinase activity"/>
    <property type="evidence" value="ECO:0007669"/>
    <property type="project" value="UniProtKB-EC"/>
</dbReference>
<dbReference type="InterPro" id="IPR001223">
    <property type="entry name" value="Glyco_hydro18_cat"/>
</dbReference>
<dbReference type="RefSeq" id="XP_022486995.1">
    <property type="nucleotide sequence ID" value="XM_022633120.1"/>
</dbReference>
<dbReference type="InterPro" id="IPR050314">
    <property type="entry name" value="Glycosyl_Hydrlase_18"/>
</dbReference>
<dbReference type="Gene3D" id="3.10.50.10">
    <property type="match status" value="1"/>
</dbReference>
<accession>A0A1F5LF38</accession>
<evidence type="ECO:0000256" key="2">
    <source>
        <dbReference type="ARBA" id="ARBA00012729"/>
    </source>
</evidence>
<protein>
    <recommendedName>
        <fullName evidence="2">chitinase</fullName>
        <ecNumber evidence="2">3.2.1.14</ecNumber>
    </recommendedName>
</protein>
<dbReference type="Proteomes" id="UP000177622">
    <property type="component" value="Unassembled WGS sequence"/>
</dbReference>
<dbReference type="PANTHER" id="PTHR11177">
    <property type="entry name" value="CHITINASE"/>
    <property type="match status" value="1"/>
</dbReference>
<comment type="caution">
    <text evidence="4">The sequence shown here is derived from an EMBL/GenBank/DDBJ whole genome shotgun (WGS) entry which is preliminary data.</text>
</comment>
<gene>
    <name evidence="4" type="ORF">PENARI_c013G01318</name>
</gene>
<dbReference type="EC" id="3.2.1.14" evidence="2"/>
<dbReference type="GeneID" id="34577854"/>
<evidence type="ECO:0000259" key="3">
    <source>
        <dbReference type="PROSITE" id="PS51910"/>
    </source>
</evidence>
<dbReference type="EMBL" id="LXJU01000013">
    <property type="protein sequence ID" value="OGE51551.1"/>
    <property type="molecule type" value="Genomic_DNA"/>
</dbReference>
<evidence type="ECO:0000313" key="5">
    <source>
        <dbReference type="Proteomes" id="UP000177622"/>
    </source>
</evidence>
<dbReference type="InterPro" id="IPR017853">
    <property type="entry name" value="GH"/>
</dbReference>
<proteinExistence type="inferred from homology"/>
<comment type="similarity">
    <text evidence="1">Belongs to the glycosyl hydrolase 18 family. Chitinase class V subfamily.</text>
</comment>
<keyword evidence="5" id="KW-1185">Reference proteome</keyword>
<sequence>MDQYLDFWNLITYDYAGSWDTVAGRNANVHASNSKLASTPFDTDQAIDYYTSHGVASYKIVLGMPLYGRAFANTNGPGQPYSGVGVD</sequence>
<feature type="domain" description="GH18" evidence="3">
    <location>
        <begin position="1"/>
        <end position="87"/>
    </location>
</feature>
<dbReference type="GO" id="GO:0008061">
    <property type="term" value="F:chitin binding"/>
    <property type="evidence" value="ECO:0007669"/>
    <property type="project" value="TreeGrafter"/>
</dbReference>
<organism evidence="4 5">
    <name type="scientific">Penicillium arizonense</name>
    <dbReference type="NCBI Taxonomy" id="1835702"/>
    <lineage>
        <taxon>Eukaryota</taxon>
        <taxon>Fungi</taxon>
        <taxon>Dikarya</taxon>
        <taxon>Ascomycota</taxon>
        <taxon>Pezizomycotina</taxon>
        <taxon>Eurotiomycetes</taxon>
        <taxon>Eurotiomycetidae</taxon>
        <taxon>Eurotiales</taxon>
        <taxon>Aspergillaceae</taxon>
        <taxon>Penicillium</taxon>
    </lineage>
</organism>
<dbReference type="PANTHER" id="PTHR11177:SF317">
    <property type="entry name" value="CHITINASE 12-RELATED"/>
    <property type="match status" value="1"/>
</dbReference>
<reference evidence="4 5" key="1">
    <citation type="journal article" date="2016" name="Sci. Rep.">
        <title>Penicillium arizonense, a new, genome sequenced fungal species, reveals a high chemical diversity in secreted metabolites.</title>
        <authorList>
            <person name="Grijseels S."/>
            <person name="Nielsen J.C."/>
            <person name="Randelovic M."/>
            <person name="Nielsen J."/>
            <person name="Nielsen K.F."/>
            <person name="Workman M."/>
            <person name="Frisvad J.C."/>
        </authorList>
    </citation>
    <scope>NUCLEOTIDE SEQUENCE [LARGE SCALE GENOMIC DNA]</scope>
    <source>
        <strain evidence="4 5">CBS 141311</strain>
    </source>
</reference>